<evidence type="ECO:0000256" key="3">
    <source>
        <dbReference type="ARBA" id="ARBA00011291"/>
    </source>
</evidence>
<evidence type="ECO:0000256" key="2">
    <source>
        <dbReference type="ARBA" id="ARBA00008892"/>
    </source>
</evidence>
<evidence type="ECO:0000256" key="5">
    <source>
        <dbReference type="ARBA" id="ARBA00022547"/>
    </source>
</evidence>
<evidence type="ECO:0000256" key="11">
    <source>
        <dbReference type="ARBA" id="ARBA00023136"/>
    </source>
</evidence>
<organism evidence="14">
    <name type="scientific">Micadina brachyptera</name>
    <dbReference type="NCBI Taxonomy" id="2783688"/>
    <lineage>
        <taxon>Eukaryota</taxon>
        <taxon>Metazoa</taxon>
        <taxon>Ecdysozoa</taxon>
        <taxon>Arthropoda</taxon>
        <taxon>Hexapoda</taxon>
        <taxon>Insecta</taxon>
        <taxon>Pterygota</taxon>
        <taxon>Neoptera</taxon>
        <taxon>Polyneoptera</taxon>
        <taxon>Phasmatodea</taxon>
        <taxon>Verophasmatodea</taxon>
        <taxon>Anareolatae</taxon>
        <taxon>Lonchodidae</taxon>
        <taxon>Necrosciinae</taxon>
        <taxon>Micadina</taxon>
    </lineage>
</organism>
<gene>
    <name evidence="14" type="primary">atp8</name>
</gene>
<keyword evidence="8 13" id="KW-1133">Transmembrane helix</keyword>
<keyword evidence="9 12" id="KW-0406">Ion transport</keyword>
<sequence>MPQMAPMSWMMIYLYFMLIMLMFITKIYFNMNNSMNSKSYMFSVNKNEKTWKW</sequence>
<evidence type="ECO:0000256" key="6">
    <source>
        <dbReference type="ARBA" id="ARBA00022692"/>
    </source>
</evidence>
<accession>A0A7T3CJ59</accession>
<dbReference type="GO" id="GO:0045259">
    <property type="term" value="C:proton-transporting ATP synthase complex"/>
    <property type="evidence" value="ECO:0007669"/>
    <property type="project" value="UniProtKB-KW"/>
</dbReference>
<dbReference type="GO" id="GO:0031966">
    <property type="term" value="C:mitochondrial membrane"/>
    <property type="evidence" value="ECO:0007669"/>
    <property type="project" value="UniProtKB-SubCell"/>
</dbReference>
<dbReference type="AlphaFoldDB" id="A0A7T3CJ59"/>
<protein>
    <recommendedName>
        <fullName evidence="12">ATP synthase complex subunit 8</fullName>
    </recommendedName>
</protein>
<feature type="transmembrane region" description="Helical" evidence="13">
    <location>
        <begin position="12"/>
        <end position="29"/>
    </location>
</feature>
<keyword evidence="11 13" id="KW-0472">Membrane</keyword>
<evidence type="ECO:0000256" key="8">
    <source>
        <dbReference type="ARBA" id="ARBA00022989"/>
    </source>
</evidence>
<keyword evidence="6 12" id="KW-0812">Transmembrane</keyword>
<evidence type="ECO:0000256" key="13">
    <source>
        <dbReference type="SAM" id="Phobius"/>
    </source>
</evidence>
<evidence type="ECO:0000313" key="14">
    <source>
        <dbReference type="EMBL" id="QPT74075.1"/>
    </source>
</evidence>
<proteinExistence type="inferred from homology"/>
<evidence type="ECO:0000256" key="10">
    <source>
        <dbReference type="ARBA" id="ARBA00023128"/>
    </source>
</evidence>
<comment type="subcellular location">
    <subcellularLocation>
        <location evidence="1 12">Mitochondrion membrane</location>
        <topology evidence="1 12">Single-pass membrane protein</topology>
    </subcellularLocation>
</comment>
<evidence type="ECO:0000256" key="4">
    <source>
        <dbReference type="ARBA" id="ARBA00022448"/>
    </source>
</evidence>
<reference evidence="14" key="1">
    <citation type="journal article" date="2020" name="PLoS ONE">
        <title>Mitochondrial genomes of stick insects (Phasmatodea) and phylogenetic considerations.</title>
        <authorList>
            <person name="Song N."/>
            <person name="Li X."/>
            <person name="Na R."/>
        </authorList>
    </citation>
    <scope>NUCLEOTIDE SEQUENCE</scope>
</reference>
<evidence type="ECO:0000256" key="1">
    <source>
        <dbReference type="ARBA" id="ARBA00004304"/>
    </source>
</evidence>
<keyword evidence="7 12" id="KW-0375">Hydrogen ion transport</keyword>
<dbReference type="GO" id="GO:0015986">
    <property type="term" value="P:proton motive force-driven ATP synthesis"/>
    <property type="evidence" value="ECO:0007669"/>
    <property type="project" value="InterPro"/>
</dbReference>
<evidence type="ECO:0000256" key="7">
    <source>
        <dbReference type="ARBA" id="ARBA00022781"/>
    </source>
</evidence>
<evidence type="ECO:0000256" key="12">
    <source>
        <dbReference type="RuleBase" id="RU003661"/>
    </source>
</evidence>
<dbReference type="EMBL" id="MT025192">
    <property type="protein sequence ID" value="QPT74075.1"/>
    <property type="molecule type" value="Genomic_DNA"/>
</dbReference>
<geneLocation type="mitochondrion" evidence="14"/>
<comment type="similarity">
    <text evidence="2 12">Belongs to the ATPase protein 8 family.</text>
</comment>
<evidence type="ECO:0000256" key="9">
    <source>
        <dbReference type="ARBA" id="ARBA00023065"/>
    </source>
</evidence>
<dbReference type="GO" id="GO:0015078">
    <property type="term" value="F:proton transmembrane transporter activity"/>
    <property type="evidence" value="ECO:0007669"/>
    <property type="project" value="InterPro"/>
</dbReference>
<keyword evidence="4 12" id="KW-0813">Transport</keyword>
<dbReference type="InterPro" id="IPR001421">
    <property type="entry name" value="ATP8_metazoa"/>
</dbReference>
<keyword evidence="10 12" id="KW-0496">Mitochondrion</keyword>
<keyword evidence="5 12" id="KW-0138">CF(0)</keyword>
<name>A0A7T3CJ59_9NEOP</name>
<comment type="subunit">
    <text evidence="3">F-type ATPases have 2 components, CF(1) - the catalytic core - and CF(0) - the membrane proton channel.</text>
</comment>
<dbReference type="Pfam" id="PF00895">
    <property type="entry name" value="ATP-synt_8"/>
    <property type="match status" value="1"/>
</dbReference>